<name>X0YEW6_9ZZZZ</name>
<evidence type="ECO:0000259" key="3">
    <source>
        <dbReference type="Pfam" id="PF00501"/>
    </source>
</evidence>
<keyword evidence="2" id="KW-0436">Ligase</keyword>
<feature type="non-terminal residue" evidence="4">
    <location>
        <position position="191"/>
    </location>
</feature>
<dbReference type="SUPFAM" id="SSF56801">
    <property type="entry name" value="Acetyl-CoA synthetase-like"/>
    <property type="match status" value="1"/>
</dbReference>
<dbReference type="GO" id="GO:0006631">
    <property type="term" value="P:fatty acid metabolic process"/>
    <property type="evidence" value="ECO:0007669"/>
    <property type="project" value="TreeGrafter"/>
</dbReference>
<evidence type="ECO:0000256" key="2">
    <source>
        <dbReference type="ARBA" id="ARBA00022598"/>
    </source>
</evidence>
<dbReference type="InterPro" id="IPR020845">
    <property type="entry name" value="AMP-binding_CS"/>
</dbReference>
<evidence type="ECO:0000256" key="1">
    <source>
        <dbReference type="ARBA" id="ARBA00006432"/>
    </source>
</evidence>
<dbReference type="AlphaFoldDB" id="X0YEW6"/>
<dbReference type="PANTHER" id="PTHR43201:SF5">
    <property type="entry name" value="MEDIUM-CHAIN ACYL-COA LIGASE ACSF2, MITOCHONDRIAL"/>
    <property type="match status" value="1"/>
</dbReference>
<comment type="caution">
    <text evidence="4">The sequence shown here is derived from an EMBL/GenBank/DDBJ whole genome shotgun (WGS) entry which is preliminary data.</text>
</comment>
<evidence type="ECO:0000313" key="4">
    <source>
        <dbReference type="EMBL" id="GAG35371.1"/>
    </source>
</evidence>
<proteinExistence type="inferred from homology"/>
<dbReference type="PROSITE" id="PS00455">
    <property type="entry name" value="AMP_BINDING"/>
    <property type="match status" value="1"/>
</dbReference>
<dbReference type="GO" id="GO:0031956">
    <property type="term" value="F:medium-chain fatty acid-CoA ligase activity"/>
    <property type="evidence" value="ECO:0007669"/>
    <property type="project" value="TreeGrafter"/>
</dbReference>
<dbReference type="Pfam" id="PF00501">
    <property type="entry name" value="AMP-binding"/>
    <property type="match status" value="1"/>
</dbReference>
<comment type="similarity">
    <text evidence="1">Belongs to the ATP-dependent AMP-binding enzyme family.</text>
</comment>
<accession>X0YEW6</accession>
<dbReference type="InterPro" id="IPR000873">
    <property type="entry name" value="AMP-dep_synth/lig_dom"/>
</dbReference>
<sequence length="191" mass="20332">MPHIDSSPNLPVDAAYQSIYHLLSAQAKQNPDAISIAAPGRNPLSYRRLFMHINDMVNVLNSKGIGRNDRVAIVLPNGPEMAVTFLTVAAGATSAPLNPNYGVSEFEFYLSDLKAKTLIVQTGLESPARSAAEKCGIPIIELIPTLDAEAGIFTFEGECAAKTSQTGFAQPDDVALVLHTSGTTSRPKIVP</sequence>
<reference evidence="4" key="1">
    <citation type="journal article" date="2014" name="Front. Microbiol.">
        <title>High frequency of phylogenetically diverse reductive dehalogenase-homologous genes in deep subseafloor sedimentary metagenomes.</title>
        <authorList>
            <person name="Kawai M."/>
            <person name="Futagami T."/>
            <person name="Toyoda A."/>
            <person name="Takaki Y."/>
            <person name="Nishi S."/>
            <person name="Hori S."/>
            <person name="Arai W."/>
            <person name="Tsubouchi T."/>
            <person name="Morono Y."/>
            <person name="Uchiyama I."/>
            <person name="Ito T."/>
            <person name="Fujiyama A."/>
            <person name="Inagaki F."/>
            <person name="Takami H."/>
        </authorList>
    </citation>
    <scope>NUCLEOTIDE SEQUENCE</scope>
    <source>
        <strain evidence="4">Expedition CK06-06</strain>
    </source>
</reference>
<dbReference type="EMBL" id="BARS01048330">
    <property type="protein sequence ID" value="GAG35371.1"/>
    <property type="molecule type" value="Genomic_DNA"/>
</dbReference>
<dbReference type="PANTHER" id="PTHR43201">
    <property type="entry name" value="ACYL-COA SYNTHETASE"/>
    <property type="match status" value="1"/>
</dbReference>
<dbReference type="Gene3D" id="3.40.50.12780">
    <property type="entry name" value="N-terminal domain of ligase-like"/>
    <property type="match status" value="1"/>
</dbReference>
<feature type="domain" description="AMP-dependent synthetase/ligase" evidence="3">
    <location>
        <begin position="24"/>
        <end position="190"/>
    </location>
</feature>
<organism evidence="4">
    <name type="scientific">marine sediment metagenome</name>
    <dbReference type="NCBI Taxonomy" id="412755"/>
    <lineage>
        <taxon>unclassified sequences</taxon>
        <taxon>metagenomes</taxon>
        <taxon>ecological metagenomes</taxon>
    </lineage>
</organism>
<dbReference type="InterPro" id="IPR042099">
    <property type="entry name" value="ANL_N_sf"/>
</dbReference>
<protein>
    <recommendedName>
        <fullName evidence="3">AMP-dependent synthetase/ligase domain-containing protein</fullName>
    </recommendedName>
</protein>
<gene>
    <name evidence="4" type="ORF">S01H1_72462</name>
</gene>